<keyword evidence="2" id="KW-0812">Transmembrane</keyword>
<gene>
    <name evidence="3" type="ORF">FPZ41_43430</name>
</gene>
<keyword evidence="2" id="KW-1133">Transmembrane helix</keyword>
<evidence type="ECO:0000256" key="2">
    <source>
        <dbReference type="SAM" id="Phobius"/>
    </source>
</evidence>
<keyword evidence="2" id="KW-0472">Membrane</keyword>
<proteinExistence type="predicted"/>
<evidence type="ECO:0000313" key="4">
    <source>
        <dbReference type="Proteomes" id="UP000373149"/>
    </source>
</evidence>
<reference evidence="3 4" key="1">
    <citation type="submission" date="2019-09" db="EMBL/GenBank/DDBJ databases">
        <authorList>
            <person name="Duangmal K."/>
            <person name="Teo W.F.A."/>
            <person name="Lipun K."/>
        </authorList>
    </citation>
    <scope>NUCLEOTIDE SEQUENCE [LARGE SCALE GENOMIC DNA]</scope>
    <source>
        <strain evidence="3 4">K1PN6</strain>
    </source>
</reference>
<comment type="caution">
    <text evidence="3">The sequence shown here is derived from an EMBL/GenBank/DDBJ whole genome shotgun (WGS) entry which is preliminary data.</text>
</comment>
<dbReference type="RefSeq" id="WP_152870054.1">
    <property type="nucleotide sequence ID" value="NZ_VMNX01000356.1"/>
</dbReference>
<sequence length="913" mass="95118">MSTTGAPVAVLDFRGGREVPANAAELRRRVAERLPDSGHTGAEDLRFLVVDDPDGLTAHAEAYELVTASPTLGAVRLLCLVVGGLPGPRDQAAPPPDTGPVTGGAGRRLRLASVLRSSGTGVLWAADPRAGHDPRTADPDGETEAALRALTDLLRVPEVFDGVLSELRNAPVSVAALSLRVLEHDLSAAVRDRAWSTALTHFAGDDGPAGVPPLAQDLPPGLAELLGPGPERFTATLLRAGGPAETAHRACVQALGDLDEARADLDTATALLTGRRVAGQVPRTIERAVDALRRYREGAAGVLRDSGSPGIPSNEAFARLADAGVELPAEDGRSRVGGGPDEGLQRCAARLLTSGLPLRAAAAKLSALAERVAPVPAAARLHDLERACPEESLRRVTAGQTLYFARARAGHLALTALLAFLSALWPWPGTLLVLLTAAVFFLGGALAATTHPGRTAGGRTHQAGIARAAALLLGAAAGLGLDRLVTVPPAAGLAGVLLGVLGSVLCVAVWWRRAVGDWWEATGVTELRTFLADLDTVLADALRRQWWAADERTRCADGARTLAAVLRGAAAEAEAGQPASAVPEGHDGRQGGRGGSDGWADPRWDDSSWDEHSGDEYSWDGAAWGNADRPEDEQAAGYAEAASSTRPPARPESDGAPPAAPGRTPFRADGHPGGHPEGHLDGVPPVTDHRADPPWLDRGAGDGGPDLVPTLVADLADATVDALRRYTGTAGRRADGAVGAARAVSIGAAGTPSTMEAAVRQAIVAARVHLRHNGVVPAPPFARRDRLRGDPTALLGIGSQRVREALNTREQQARPLLLCPPAQLSLLSRDPAETRSITFAPQAVRSVVEAARPDGFDHDGTADRVVWTASGRFAGSLRLIPLRTGVVESVRVRTWADGNGKYTDNERSGEVTW</sequence>
<feature type="compositionally biased region" description="Basic and acidic residues" evidence="1">
    <location>
        <begin position="666"/>
        <end position="680"/>
    </location>
</feature>
<keyword evidence="4" id="KW-1185">Reference proteome</keyword>
<organism evidence="3 4">
    <name type="scientific">Streptomyces acidicola</name>
    <dbReference type="NCBI Taxonomy" id="2596892"/>
    <lineage>
        <taxon>Bacteria</taxon>
        <taxon>Bacillati</taxon>
        <taxon>Actinomycetota</taxon>
        <taxon>Actinomycetes</taxon>
        <taxon>Kitasatosporales</taxon>
        <taxon>Streptomycetaceae</taxon>
        <taxon>Streptomyces</taxon>
    </lineage>
</organism>
<name>A0A5N8X6G8_9ACTN</name>
<dbReference type="AlphaFoldDB" id="A0A5N8X6G8"/>
<evidence type="ECO:0000313" key="3">
    <source>
        <dbReference type="EMBL" id="MPY55040.1"/>
    </source>
</evidence>
<dbReference type="Proteomes" id="UP000373149">
    <property type="component" value="Unassembled WGS sequence"/>
</dbReference>
<dbReference type="EMBL" id="VMNX01000356">
    <property type="protein sequence ID" value="MPY55040.1"/>
    <property type="molecule type" value="Genomic_DNA"/>
</dbReference>
<feature type="region of interest" description="Disordered" evidence="1">
    <location>
        <begin position="574"/>
        <end position="703"/>
    </location>
</feature>
<protein>
    <submittedName>
        <fullName evidence="3">Uncharacterized protein</fullName>
    </submittedName>
</protein>
<feature type="region of interest" description="Disordered" evidence="1">
    <location>
        <begin position="86"/>
        <end position="105"/>
    </location>
</feature>
<feature type="compositionally biased region" description="Basic and acidic residues" evidence="1">
    <location>
        <begin position="600"/>
        <end position="615"/>
    </location>
</feature>
<feature type="transmembrane region" description="Helical" evidence="2">
    <location>
        <begin position="463"/>
        <end position="481"/>
    </location>
</feature>
<accession>A0A5N8X6G8</accession>
<evidence type="ECO:0000256" key="1">
    <source>
        <dbReference type="SAM" id="MobiDB-lite"/>
    </source>
</evidence>
<feature type="transmembrane region" description="Helical" evidence="2">
    <location>
        <begin position="487"/>
        <end position="511"/>
    </location>
</feature>
<feature type="transmembrane region" description="Helical" evidence="2">
    <location>
        <begin position="431"/>
        <end position="451"/>
    </location>
</feature>